<gene>
    <name evidence="2" type="ORF">LNTAR_01527</name>
</gene>
<sequence>MRKSLLLIVFSFFLFSSCYSNKAPEPYDKRENLAIHETIARFDGVKYKKCMGRTTECPDKCGKSGEIASFTILEYTKFVKTGKYGAKQKQFHFQVSDFNKQPLDNVYPLPKTLKEGDKVILNWRHDYVTKNHSSYPIYPVTKITPASSNP</sequence>
<name>A6DR99_9BACT</name>
<feature type="chain" id="PRO_5002694687" description="Lipoprotein" evidence="1">
    <location>
        <begin position="23"/>
        <end position="150"/>
    </location>
</feature>
<proteinExistence type="predicted"/>
<keyword evidence="3" id="KW-1185">Reference proteome</keyword>
<organism evidence="2 3">
    <name type="scientific">Lentisphaera araneosa HTCC2155</name>
    <dbReference type="NCBI Taxonomy" id="313628"/>
    <lineage>
        <taxon>Bacteria</taxon>
        <taxon>Pseudomonadati</taxon>
        <taxon>Lentisphaerota</taxon>
        <taxon>Lentisphaeria</taxon>
        <taxon>Lentisphaerales</taxon>
        <taxon>Lentisphaeraceae</taxon>
        <taxon>Lentisphaera</taxon>
    </lineage>
</organism>
<comment type="caution">
    <text evidence="2">The sequence shown here is derived from an EMBL/GenBank/DDBJ whole genome shotgun (WGS) entry which is preliminary data.</text>
</comment>
<dbReference type="RefSeq" id="WP_007280371.1">
    <property type="nucleotide sequence ID" value="NZ_ABCK01000023.1"/>
</dbReference>
<evidence type="ECO:0000256" key="1">
    <source>
        <dbReference type="SAM" id="SignalP"/>
    </source>
</evidence>
<evidence type="ECO:0008006" key="4">
    <source>
        <dbReference type="Google" id="ProtNLM"/>
    </source>
</evidence>
<dbReference type="AlphaFoldDB" id="A6DR99"/>
<dbReference type="EMBL" id="ABCK01000023">
    <property type="protein sequence ID" value="EDM25846.1"/>
    <property type="molecule type" value="Genomic_DNA"/>
</dbReference>
<evidence type="ECO:0000313" key="3">
    <source>
        <dbReference type="Proteomes" id="UP000004947"/>
    </source>
</evidence>
<dbReference type="eggNOG" id="ENOG502ZSFS">
    <property type="taxonomic scope" value="Bacteria"/>
</dbReference>
<evidence type="ECO:0000313" key="2">
    <source>
        <dbReference type="EMBL" id="EDM25846.1"/>
    </source>
</evidence>
<keyword evidence="1" id="KW-0732">Signal</keyword>
<dbReference type="PROSITE" id="PS51257">
    <property type="entry name" value="PROKAR_LIPOPROTEIN"/>
    <property type="match status" value="1"/>
</dbReference>
<dbReference type="OrthoDB" id="197408at2"/>
<protein>
    <recommendedName>
        <fullName evidence="4">Lipoprotein</fullName>
    </recommendedName>
</protein>
<dbReference type="Proteomes" id="UP000004947">
    <property type="component" value="Unassembled WGS sequence"/>
</dbReference>
<accession>A6DR99</accession>
<reference evidence="2 3" key="1">
    <citation type="journal article" date="2010" name="J. Bacteriol.">
        <title>Genome sequence of Lentisphaera araneosa HTCC2155T, the type species of the order Lentisphaerales in the phylum Lentisphaerae.</title>
        <authorList>
            <person name="Thrash J.C."/>
            <person name="Cho J.C."/>
            <person name="Vergin K.L."/>
            <person name="Morris R.M."/>
            <person name="Giovannoni S.J."/>
        </authorList>
    </citation>
    <scope>NUCLEOTIDE SEQUENCE [LARGE SCALE GENOMIC DNA]</scope>
    <source>
        <strain evidence="2 3">HTCC2155</strain>
    </source>
</reference>
<feature type="signal peptide" evidence="1">
    <location>
        <begin position="1"/>
        <end position="22"/>
    </location>
</feature>
<dbReference type="STRING" id="313628.LNTAR_01527"/>